<dbReference type="EMBL" id="KQ418711">
    <property type="protein sequence ID" value="KOF86210.1"/>
    <property type="molecule type" value="Genomic_DNA"/>
</dbReference>
<organism evidence="1">
    <name type="scientific">Octopus bimaculoides</name>
    <name type="common">California two-spotted octopus</name>
    <dbReference type="NCBI Taxonomy" id="37653"/>
    <lineage>
        <taxon>Eukaryota</taxon>
        <taxon>Metazoa</taxon>
        <taxon>Spiralia</taxon>
        <taxon>Lophotrochozoa</taxon>
        <taxon>Mollusca</taxon>
        <taxon>Cephalopoda</taxon>
        <taxon>Coleoidea</taxon>
        <taxon>Octopodiformes</taxon>
        <taxon>Octopoda</taxon>
        <taxon>Incirrata</taxon>
        <taxon>Octopodidae</taxon>
        <taxon>Octopus</taxon>
    </lineage>
</organism>
<accession>A0A0L8HBR6</accession>
<gene>
    <name evidence="1" type="ORF">OCBIM_22019021mg</name>
</gene>
<name>A0A0L8HBR6_OCTBM</name>
<protein>
    <submittedName>
        <fullName evidence="1">Uncharacterized protein</fullName>
    </submittedName>
</protein>
<evidence type="ECO:0000313" key="1">
    <source>
        <dbReference type="EMBL" id="KOF86210.1"/>
    </source>
</evidence>
<dbReference type="AlphaFoldDB" id="A0A0L8HBR6"/>
<reference evidence="1" key="1">
    <citation type="submission" date="2015-07" db="EMBL/GenBank/DDBJ databases">
        <title>MeaNS - Measles Nucleotide Surveillance Program.</title>
        <authorList>
            <person name="Tran T."/>
            <person name="Druce J."/>
        </authorList>
    </citation>
    <scope>NUCLEOTIDE SEQUENCE</scope>
    <source>
        <strain evidence="1">UCB-OBI-ISO-001</strain>
        <tissue evidence="1">Gonad</tissue>
    </source>
</reference>
<sequence>MLAFNMAIAGFSLQTKYANVSVLAGDVISLIGHTQEKLFSPRLGSFSVSILV</sequence>
<proteinExistence type="predicted"/>